<reference evidence="2 3" key="1">
    <citation type="submission" date="2017-06" db="EMBL/GenBank/DDBJ databases">
        <authorList>
            <person name="Kim H.J."/>
            <person name="Triplett B.A."/>
        </authorList>
    </citation>
    <scope>NUCLEOTIDE SEQUENCE [LARGE SCALE GENOMIC DNA]</scope>
    <source>
        <strain evidence="2 3">DSM 43151</strain>
    </source>
</reference>
<protein>
    <submittedName>
        <fullName evidence="2">Uncharacterized protein</fullName>
    </submittedName>
</protein>
<feature type="region of interest" description="Disordered" evidence="1">
    <location>
        <begin position="1"/>
        <end position="21"/>
    </location>
</feature>
<keyword evidence="3" id="KW-1185">Reference proteome</keyword>
<evidence type="ECO:0000256" key="1">
    <source>
        <dbReference type="SAM" id="MobiDB-lite"/>
    </source>
</evidence>
<sequence>MVRLPNTAGVSRSLRTDPRPRQALRRATPLERVRIHVHAPRPGFAHPASGRDVRAVLDAVGASAWYGLRVVELRQTEDFDPRSLVYGRTRAPGEIFLYEQREHEAAALRDFMRFDVLLHELGHHVLQHRVRKVGSVQRTSDHERFAEAFADRWKPAVQAALDPPACQEPD</sequence>
<proteinExistence type="predicted"/>
<name>A0A239A6H3_9ACTN</name>
<dbReference type="EMBL" id="FZNR01000007">
    <property type="protein sequence ID" value="SNR90664.1"/>
    <property type="molecule type" value="Genomic_DNA"/>
</dbReference>
<organism evidence="2 3">
    <name type="scientific">Actinoplanes regularis</name>
    <dbReference type="NCBI Taxonomy" id="52697"/>
    <lineage>
        <taxon>Bacteria</taxon>
        <taxon>Bacillati</taxon>
        <taxon>Actinomycetota</taxon>
        <taxon>Actinomycetes</taxon>
        <taxon>Micromonosporales</taxon>
        <taxon>Micromonosporaceae</taxon>
        <taxon>Actinoplanes</taxon>
    </lineage>
</organism>
<dbReference type="Proteomes" id="UP000198415">
    <property type="component" value="Unassembled WGS sequence"/>
</dbReference>
<evidence type="ECO:0000313" key="2">
    <source>
        <dbReference type="EMBL" id="SNR90664.1"/>
    </source>
</evidence>
<accession>A0A239A6H3</accession>
<gene>
    <name evidence="2" type="ORF">SAMN06264365_10770</name>
</gene>
<evidence type="ECO:0000313" key="3">
    <source>
        <dbReference type="Proteomes" id="UP000198415"/>
    </source>
</evidence>
<dbReference type="AlphaFoldDB" id="A0A239A6H3"/>